<evidence type="ECO:0000313" key="4">
    <source>
        <dbReference type="Proteomes" id="UP000037751"/>
    </source>
</evidence>
<dbReference type="AlphaFoldDB" id="A0A0M8MI15"/>
<evidence type="ECO:0000256" key="1">
    <source>
        <dbReference type="ARBA" id="ARBA00007398"/>
    </source>
</evidence>
<accession>A0A0M8MI15</accession>
<dbReference type="STRING" id="77020.A0A0M8MI15"/>
<feature type="region of interest" description="Disordered" evidence="2">
    <location>
        <begin position="523"/>
        <end position="577"/>
    </location>
</feature>
<comment type="similarity">
    <text evidence="1">Belongs to the asteroid family.</text>
</comment>
<dbReference type="EMBL" id="LGAV01000008">
    <property type="protein sequence ID" value="KOS12876.1"/>
    <property type="molecule type" value="Genomic_DNA"/>
</dbReference>
<dbReference type="OrthoDB" id="25987at2759"/>
<dbReference type="GeneID" id="28726892"/>
<gene>
    <name evidence="3" type="ORF">Malapachy_0500</name>
</gene>
<dbReference type="PANTHER" id="PTHR15665">
    <property type="entry name" value="ASTEROID PROTEIN"/>
    <property type="match status" value="1"/>
</dbReference>
<keyword evidence="4" id="KW-1185">Reference proteome</keyword>
<reference evidence="3 4" key="1">
    <citation type="submission" date="2015-07" db="EMBL/GenBank/DDBJ databases">
        <title>Draft Genome Sequence of Malassezia furfur CBS1878 and Malassezia pachydermatis CBS1879.</title>
        <authorList>
            <person name="Triana S."/>
            <person name="Ohm R."/>
            <person name="Gonzalez A."/>
            <person name="DeCock H."/>
            <person name="Restrepo S."/>
            <person name="Celis A."/>
        </authorList>
    </citation>
    <scope>NUCLEOTIDE SEQUENCE [LARGE SCALE GENOMIC DNA]</scope>
    <source>
        <strain evidence="3 4">CBS 1879</strain>
    </source>
</reference>
<sequence length="853" mass="94861">MGVLGLTRWANEMERLVSSEFTLPIPSSAGKAQENGEEIELNPEGDWLVIDAWAWIHHVWHSMNTNVYQGGSFLHFRVLMKRWIDLLRSANFKLVVVFDGPRLHQKIGTLLSRTQNYVRLNAKLMRAGPKLRTDHEFEHARMLPRGLTEYVYSILHACDVEVVMGASEVDAIVAKLADERAGYVLSRDSDFLILCGNAPRCKGYISLGSVEFIAQETAPAAPEAPPADDDGFMTVSTSKRNKKAAQQAKKAHLPQILSAPVLPSQSSMLVENALRFRCFSSYKCAELLKIPMTLLPVFAALVGTESRTSEQMELFNGVFHGVSNRMSVIASLLSEQYTAIQEGTALPPVASEEAPTDKEADDHDESATLDMSDPVTRLLAASFDSIVAYGRKRRGAPLPVSWAMRTSIVQAMHTAALSYIPEHGSEAMERFMAATDVAALKTYQDAYWAGHFDQALVSAMLERLYIARVYLEEPEEPPAQRVIVRPMRQVVWSLLFSVWLTAHPEEKVKVEEALDALEVAQDEAEAEVLDEVDVEEKVDDDAAEDDEEAEGEDEDEDEEPEPEPEPEETGPAPLTTVTEYTRTEYSLRKEEVPVPALPVLLETMSRTKALPSSLTSIVDAYGEAMLSDPEAEPKPVLAAELSESVRMDLWRYVHYSNIPSLEQLPADVQAFAAALRYTLTTNQQRLGHHRTRHNWSMVELQAAVYSACIARRVSKEATPTEMQAIVDAYPGGSPSNRSITLCTTLGFVLQMSALLTQTLALSDKLPHARPMWEPPLFHACLGATMDPHAKKMPPSEAWTRFEDQELFEKVMSVVLEGNESIVGRTRTAPPPSSQKSNAPRQRRHLGLLEETML</sequence>
<dbReference type="SUPFAM" id="SSF88723">
    <property type="entry name" value="PIN domain-like"/>
    <property type="match status" value="1"/>
</dbReference>
<feature type="compositionally biased region" description="Acidic residues" evidence="2">
    <location>
        <begin position="523"/>
        <end position="568"/>
    </location>
</feature>
<evidence type="ECO:0000313" key="3">
    <source>
        <dbReference type="EMBL" id="KOS12876.1"/>
    </source>
</evidence>
<evidence type="ECO:0008006" key="5">
    <source>
        <dbReference type="Google" id="ProtNLM"/>
    </source>
</evidence>
<protein>
    <recommendedName>
        <fullName evidence="5">PIN domain-like protein</fullName>
    </recommendedName>
</protein>
<dbReference type="VEuPathDB" id="FungiDB:Malapachy_0500"/>
<evidence type="ECO:0000256" key="2">
    <source>
        <dbReference type="SAM" id="MobiDB-lite"/>
    </source>
</evidence>
<dbReference type="InterPro" id="IPR029060">
    <property type="entry name" value="PIN-like_dom_sf"/>
</dbReference>
<dbReference type="Gene3D" id="3.40.50.1010">
    <property type="entry name" value="5'-nuclease"/>
    <property type="match status" value="1"/>
</dbReference>
<feature type="region of interest" description="Disordered" evidence="2">
    <location>
        <begin position="821"/>
        <end position="853"/>
    </location>
</feature>
<feature type="region of interest" description="Disordered" evidence="2">
    <location>
        <begin position="346"/>
        <end position="368"/>
    </location>
</feature>
<name>A0A0M8MI15_9BASI</name>
<dbReference type="RefSeq" id="XP_017990508.1">
    <property type="nucleotide sequence ID" value="XM_018135017.1"/>
</dbReference>
<dbReference type="PANTHER" id="PTHR15665:SF1">
    <property type="entry name" value="PROTEIN ASTEROID HOMOLOG 1"/>
    <property type="match status" value="1"/>
</dbReference>
<organism evidence="3 4">
    <name type="scientific">Malassezia pachydermatis</name>
    <dbReference type="NCBI Taxonomy" id="77020"/>
    <lineage>
        <taxon>Eukaryota</taxon>
        <taxon>Fungi</taxon>
        <taxon>Dikarya</taxon>
        <taxon>Basidiomycota</taxon>
        <taxon>Ustilaginomycotina</taxon>
        <taxon>Malasseziomycetes</taxon>
        <taxon>Malasseziales</taxon>
        <taxon>Malasseziaceae</taxon>
        <taxon>Malassezia</taxon>
    </lineage>
</organism>
<comment type="caution">
    <text evidence="3">The sequence shown here is derived from an EMBL/GenBank/DDBJ whole genome shotgun (WGS) entry which is preliminary data.</text>
</comment>
<dbReference type="Proteomes" id="UP000037751">
    <property type="component" value="Unassembled WGS sequence"/>
</dbReference>
<dbReference type="InterPro" id="IPR026832">
    <property type="entry name" value="Asteroid"/>
</dbReference>
<proteinExistence type="inferred from homology"/>